<dbReference type="PANTHER" id="PTHR30349:SF77">
    <property type="entry name" value="TYROSINE RECOMBINASE XERC"/>
    <property type="match status" value="1"/>
</dbReference>
<dbReference type="InterPro" id="IPR013762">
    <property type="entry name" value="Integrase-like_cat_sf"/>
</dbReference>
<evidence type="ECO:0000256" key="9">
    <source>
        <dbReference type="PROSITE-ProRule" id="PRU01248"/>
    </source>
</evidence>
<dbReference type="Pfam" id="PF02899">
    <property type="entry name" value="Phage_int_SAM_1"/>
    <property type="match status" value="1"/>
</dbReference>
<comment type="subcellular location">
    <subcellularLocation>
        <location evidence="1">Cytoplasm</location>
    </subcellularLocation>
</comment>
<dbReference type="GO" id="GO:0005737">
    <property type="term" value="C:cytoplasm"/>
    <property type="evidence" value="ECO:0007669"/>
    <property type="project" value="UniProtKB-SubCell"/>
</dbReference>
<dbReference type="InterPro" id="IPR044068">
    <property type="entry name" value="CB"/>
</dbReference>
<keyword evidence="3" id="KW-0132">Cell division</keyword>
<evidence type="ECO:0000256" key="3">
    <source>
        <dbReference type="ARBA" id="ARBA00022618"/>
    </source>
</evidence>
<dbReference type="Proteomes" id="UP000396835">
    <property type="component" value="Unassembled WGS sequence"/>
</dbReference>
<dbReference type="EMBL" id="CAACYH010000004">
    <property type="protein sequence ID" value="VFB14128.1"/>
    <property type="molecule type" value="Genomic_DNA"/>
</dbReference>
<protein>
    <submittedName>
        <fullName evidence="12">Putative integrase</fullName>
    </submittedName>
</protein>
<dbReference type="InterPro" id="IPR004107">
    <property type="entry name" value="Integrase_SAM-like_N"/>
</dbReference>
<evidence type="ECO:0000256" key="2">
    <source>
        <dbReference type="ARBA" id="ARBA00022490"/>
    </source>
</evidence>
<accession>A0A449I3W4</accession>
<dbReference type="GO" id="GO:0015074">
    <property type="term" value="P:DNA integration"/>
    <property type="evidence" value="ECO:0007669"/>
    <property type="project" value="UniProtKB-KW"/>
</dbReference>
<dbReference type="SUPFAM" id="SSF47823">
    <property type="entry name" value="lambda integrase-like, N-terminal domain"/>
    <property type="match status" value="1"/>
</dbReference>
<dbReference type="GO" id="GO:0051301">
    <property type="term" value="P:cell division"/>
    <property type="evidence" value="ECO:0007669"/>
    <property type="project" value="UniProtKB-KW"/>
</dbReference>
<evidence type="ECO:0000313" key="12">
    <source>
        <dbReference type="EMBL" id="VFB14128.1"/>
    </source>
</evidence>
<dbReference type="AlphaFoldDB" id="A0A449I3W4"/>
<evidence type="ECO:0000256" key="1">
    <source>
        <dbReference type="ARBA" id="ARBA00004496"/>
    </source>
</evidence>
<dbReference type="PROSITE" id="PS51898">
    <property type="entry name" value="TYR_RECOMBINASE"/>
    <property type="match status" value="1"/>
</dbReference>
<name>A0A449I3W4_9BACE</name>
<gene>
    <name evidence="12" type="primary">xerD_5</name>
    <name evidence="12" type="ORF">NCTC7812_01669</name>
</gene>
<dbReference type="OrthoDB" id="107900at2"/>
<reference evidence="12 13" key="1">
    <citation type="submission" date="2019-02" db="EMBL/GenBank/DDBJ databases">
        <authorList>
            <consortium name="Pathogen Informatics"/>
        </authorList>
    </citation>
    <scope>NUCLEOTIDE SEQUENCE [LARGE SCALE GENOMIC DNA]</scope>
    <source>
        <strain evidence="12 13">3012STDY7078512</strain>
    </source>
</reference>
<dbReference type="PANTHER" id="PTHR30349">
    <property type="entry name" value="PHAGE INTEGRASE-RELATED"/>
    <property type="match status" value="1"/>
</dbReference>
<keyword evidence="6 9" id="KW-0238">DNA-binding</keyword>
<keyword evidence="4" id="KW-0159">Chromosome partition</keyword>
<feature type="domain" description="Tyr recombinase" evidence="10">
    <location>
        <begin position="120"/>
        <end position="309"/>
    </location>
</feature>
<dbReference type="InterPro" id="IPR050090">
    <property type="entry name" value="Tyrosine_recombinase_XerCD"/>
</dbReference>
<proteinExistence type="predicted"/>
<dbReference type="PROSITE" id="PS51900">
    <property type="entry name" value="CB"/>
    <property type="match status" value="1"/>
</dbReference>
<keyword evidence="2" id="KW-0963">Cytoplasm</keyword>
<evidence type="ECO:0000256" key="8">
    <source>
        <dbReference type="ARBA" id="ARBA00023306"/>
    </source>
</evidence>
<dbReference type="GO" id="GO:0007059">
    <property type="term" value="P:chromosome segregation"/>
    <property type="evidence" value="ECO:0007669"/>
    <property type="project" value="UniProtKB-KW"/>
</dbReference>
<dbReference type="InterPro" id="IPR002104">
    <property type="entry name" value="Integrase_catalytic"/>
</dbReference>
<sequence length="341" mass="39144">MKNDFAKHLTRFFTSYLSGECGLSHNTIRAYGNTFLSFIDFMEKTRRVKADRLSLEHLTRDNVSDFLRWTEENKGCGISTRNQRLAAFHTFSKYMLYGDIFHLEQWQSILSIKSKRSEKQSVSYLSVDGIKLLLSLIPVNTRNGLRDLALIALLYDSGARVQELIDLTPMDLHLVKPYYVSLFGKGRKRRLVPLQEQQVELLKKYMEAEGLLKQSLNQHPLFANNRGEKLTNAGVTFILMRYVRNAHVADPDLVPAKVSPHSLRHSKAMHLLQAGVNLVYIRDILGHVSIQTTEIYARADSKQKREALEAAYIDVIPTMDKKIGSWEKDSKLKYWLKGLGK</sequence>
<dbReference type="GO" id="GO:0006310">
    <property type="term" value="P:DNA recombination"/>
    <property type="evidence" value="ECO:0007669"/>
    <property type="project" value="UniProtKB-KW"/>
</dbReference>
<evidence type="ECO:0000256" key="4">
    <source>
        <dbReference type="ARBA" id="ARBA00022829"/>
    </source>
</evidence>
<evidence type="ECO:0000256" key="6">
    <source>
        <dbReference type="ARBA" id="ARBA00023125"/>
    </source>
</evidence>
<keyword evidence="5" id="KW-0229">DNA integration</keyword>
<dbReference type="Gene3D" id="1.10.150.130">
    <property type="match status" value="1"/>
</dbReference>
<evidence type="ECO:0000256" key="5">
    <source>
        <dbReference type="ARBA" id="ARBA00022908"/>
    </source>
</evidence>
<dbReference type="Gene3D" id="1.10.443.10">
    <property type="entry name" value="Intergrase catalytic core"/>
    <property type="match status" value="1"/>
</dbReference>
<evidence type="ECO:0000313" key="13">
    <source>
        <dbReference type="Proteomes" id="UP000396835"/>
    </source>
</evidence>
<evidence type="ECO:0000256" key="7">
    <source>
        <dbReference type="ARBA" id="ARBA00023172"/>
    </source>
</evidence>
<dbReference type="RefSeq" id="WP_006256101.1">
    <property type="nucleotide sequence ID" value="NZ_CAACYH010000004.1"/>
</dbReference>
<dbReference type="InterPro" id="IPR011010">
    <property type="entry name" value="DNA_brk_join_enz"/>
</dbReference>
<dbReference type="InterPro" id="IPR010998">
    <property type="entry name" value="Integrase_recombinase_N"/>
</dbReference>
<dbReference type="GO" id="GO:0003677">
    <property type="term" value="F:DNA binding"/>
    <property type="evidence" value="ECO:0007669"/>
    <property type="project" value="UniProtKB-UniRule"/>
</dbReference>
<keyword evidence="8" id="KW-0131">Cell cycle</keyword>
<evidence type="ECO:0000259" key="10">
    <source>
        <dbReference type="PROSITE" id="PS51898"/>
    </source>
</evidence>
<feature type="domain" description="Core-binding (CB)" evidence="11">
    <location>
        <begin position="3"/>
        <end position="96"/>
    </location>
</feature>
<evidence type="ECO:0000259" key="11">
    <source>
        <dbReference type="PROSITE" id="PS51900"/>
    </source>
</evidence>
<dbReference type="SUPFAM" id="SSF56349">
    <property type="entry name" value="DNA breaking-rejoining enzymes"/>
    <property type="match status" value="1"/>
</dbReference>
<organism evidence="12 13">
    <name type="scientific">Prevotella heparinolytica</name>
    <dbReference type="NCBI Taxonomy" id="28113"/>
    <lineage>
        <taxon>Bacteria</taxon>
        <taxon>Pseudomonadati</taxon>
        <taxon>Bacteroidota</taxon>
        <taxon>Bacteroidia</taxon>
        <taxon>Bacteroidales</taxon>
        <taxon>Bacteroidaceae</taxon>
        <taxon>Bacteroides</taxon>
    </lineage>
</organism>
<dbReference type="GeneID" id="84576981"/>
<dbReference type="Pfam" id="PF00589">
    <property type="entry name" value="Phage_integrase"/>
    <property type="match status" value="1"/>
</dbReference>
<keyword evidence="7" id="KW-0233">DNA recombination</keyword>